<proteinExistence type="inferred from homology"/>
<reference evidence="9 10" key="1">
    <citation type="submission" date="2022-05" db="EMBL/GenBank/DDBJ databases">
        <authorList>
            <consortium name="Genoscope - CEA"/>
            <person name="William W."/>
        </authorList>
    </citation>
    <scope>NUCLEOTIDE SEQUENCE [LARGE SCALE GENOMIC DNA]</scope>
</reference>
<evidence type="ECO:0000256" key="7">
    <source>
        <dbReference type="ARBA" id="ARBA00022842"/>
    </source>
</evidence>
<comment type="caution">
    <text evidence="9">The sequence shown here is derived from an EMBL/GenBank/DDBJ whole genome shotgun (WGS) entry which is preliminary data.</text>
</comment>
<evidence type="ECO:0000256" key="3">
    <source>
        <dbReference type="ARBA" id="ARBA00007092"/>
    </source>
</evidence>
<dbReference type="PANTHER" id="PTHR22748:SF26">
    <property type="entry name" value="ENDONUCLEASE_EXONUCLEASE_PHOSPHATASE DOMAIN-CONTAINING PROTEIN"/>
    <property type="match status" value="1"/>
</dbReference>
<feature type="domain" description="Endonuclease/exonuclease/phosphatase" evidence="8">
    <location>
        <begin position="118"/>
        <end position="214"/>
    </location>
</feature>
<dbReference type="EC" id="3.1.11.2" evidence="4"/>
<dbReference type="Gene3D" id="3.30.70.1820">
    <property type="entry name" value="L1 transposable element, RRM domain"/>
    <property type="match status" value="1"/>
</dbReference>
<sequence>MRDKLKIPEEDIEQIRFKRVHCIPTKKNTSQGQNSKLRPIIAKFSFFQDKEYVWSFVKNLKNTNISIANDFPREIDEIQKTLYPILKKAKQRKQTAYFKVDKLIINGQIYRALMTDHSLNLLSLNARGLSNFRKRRTIFTWCRKRNSDIIFLQETHLTLSTQLKWKNEWSAELICSHGSSNSRGVAILIKKGLDCLTHSQIVDTSERYIIVKAAIKDKMYVLVNIYAPKTKTSLNSSKMCYLSCRPKI</sequence>
<organism evidence="9 10">
    <name type="scientific">Porites lobata</name>
    <dbReference type="NCBI Taxonomy" id="104759"/>
    <lineage>
        <taxon>Eukaryota</taxon>
        <taxon>Metazoa</taxon>
        <taxon>Cnidaria</taxon>
        <taxon>Anthozoa</taxon>
        <taxon>Hexacorallia</taxon>
        <taxon>Scleractinia</taxon>
        <taxon>Fungiina</taxon>
        <taxon>Poritidae</taxon>
        <taxon>Porites</taxon>
    </lineage>
</organism>
<dbReference type="Gene3D" id="3.60.10.10">
    <property type="entry name" value="Endonuclease/exonuclease/phosphatase"/>
    <property type="match status" value="1"/>
</dbReference>
<evidence type="ECO:0000256" key="5">
    <source>
        <dbReference type="ARBA" id="ARBA00022723"/>
    </source>
</evidence>
<name>A0ABN8NM89_9CNID</name>
<evidence type="ECO:0000313" key="10">
    <source>
        <dbReference type="Proteomes" id="UP001159405"/>
    </source>
</evidence>
<comment type="similarity">
    <text evidence="3">Belongs to the DNA repair enzymes AP/ExoA family.</text>
</comment>
<evidence type="ECO:0000259" key="8">
    <source>
        <dbReference type="Pfam" id="PF03372"/>
    </source>
</evidence>
<accession>A0ABN8NM89</accession>
<dbReference type="SUPFAM" id="SSF56219">
    <property type="entry name" value="DNase I-like"/>
    <property type="match status" value="1"/>
</dbReference>
<keyword evidence="6" id="KW-0378">Hydrolase</keyword>
<evidence type="ECO:0000256" key="4">
    <source>
        <dbReference type="ARBA" id="ARBA00012115"/>
    </source>
</evidence>
<dbReference type="EMBL" id="CALNXK010000027">
    <property type="protein sequence ID" value="CAH3114857.1"/>
    <property type="molecule type" value="Genomic_DNA"/>
</dbReference>
<dbReference type="Proteomes" id="UP001159405">
    <property type="component" value="Unassembled WGS sequence"/>
</dbReference>
<evidence type="ECO:0000256" key="2">
    <source>
        <dbReference type="ARBA" id="ARBA00001946"/>
    </source>
</evidence>
<keyword evidence="7" id="KW-0460">Magnesium</keyword>
<comment type="catalytic activity">
    <reaction evidence="1">
        <text>Exonucleolytic cleavage in the 3'- to 5'-direction to yield nucleoside 5'-phosphates.</text>
        <dbReference type="EC" id="3.1.11.2"/>
    </reaction>
</comment>
<keyword evidence="5" id="KW-0479">Metal-binding</keyword>
<dbReference type="InterPro" id="IPR004808">
    <property type="entry name" value="AP_endonuc_1"/>
</dbReference>
<evidence type="ECO:0000313" key="9">
    <source>
        <dbReference type="EMBL" id="CAH3114857.1"/>
    </source>
</evidence>
<protein>
    <recommendedName>
        <fullName evidence="4">exodeoxyribonuclease III</fullName>
        <ecNumber evidence="4">3.1.11.2</ecNumber>
    </recommendedName>
</protein>
<evidence type="ECO:0000256" key="6">
    <source>
        <dbReference type="ARBA" id="ARBA00022801"/>
    </source>
</evidence>
<dbReference type="Pfam" id="PF03372">
    <property type="entry name" value="Exo_endo_phos"/>
    <property type="match status" value="1"/>
</dbReference>
<dbReference type="PANTHER" id="PTHR22748">
    <property type="entry name" value="AP ENDONUCLEASE"/>
    <property type="match status" value="1"/>
</dbReference>
<gene>
    <name evidence="9" type="ORF">PLOB_00022771</name>
</gene>
<keyword evidence="10" id="KW-1185">Reference proteome</keyword>
<dbReference type="InterPro" id="IPR036691">
    <property type="entry name" value="Endo/exonu/phosph_ase_sf"/>
</dbReference>
<dbReference type="InterPro" id="IPR005135">
    <property type="entry name" value="Endo/exonuclease/phosphatase"/>
</dbReference>
<comment type="cofactor">
    <cofactor evidence="2">
        <name>Mg(2+)</name>
        <dbReference type="ChEBI" id="CHEBI:18420"/>
    </cofactor>
</comment>
<evidence type="ECO:0000256" key="1">
    <source>
        <dbReference type="ARBA" id="ARBA00000493"/>
    </source>
</evidence>